<dbReference type="EMBL" id="JAUSVL010000001">
    <property type="protein sequence ID" value="MDQ0289135.1"/>
    <property type="molecule type" value="Genomic_DNA"/>
</dbReference>
<accession>A0AAE4AN76</accession>
<proteinExistence type="predicted"/>
<keyword evidence="2" id="KW-1185">Reference proteome</keyword>
<protein>
    <submittedName>
        <fullName evidence="1">Uncharacterized protein</fullName>
    </submittedName>
</protein>
<dbReference type="Proteomes" id="UP001238163">
    <property type="component" value="Unassembled WGS sequence"/>
</dbReference>
<dbReference type="RefSeq" id="WP_307260470.1">
    <property type="nucleotide sequence ID" value="NZ_JAUSVL010000001.1"/>
</dbReference>
<reference evidence="1" key="1">
    <citation type="submission" date="2023-07" db="EMBL/GenBank/DDBJ databases">
        <title>Genomic Encyclopedia of Type Strains, Phase IV (KMG-IV): sequencing the most valuable type-strain genomes for metagenomic binning, comparative biology and taxonomic classification.</title>
        <authorList>
            <person name="Goeker M."/>
        </authorList>
    </citation>
    <scope>NUCLEOTIDE SEQUENCE</scope>
    <source>
        <strain evidence="1">DSM 24202</strain>
    </source>
</reference>
<evidence type="ECO:0000313" key="2">
    <source>
        <dbReference type="Proteomes" id="UP001238163"/>
    </source>
</evidence>
<dbReference type="AlphaFoldDB" id="A0AAE4AN76"/>
<comment type="caution">
    <text evidence="1">The sequence shown here is derived from an EMBL/GenBank/DDBJ whole genome shotgun (WGS) entry which is preliminary data.</text>
</comment>
<evidence type="ECO:0000313" key="1">
    <source>
        <dbReference type="EMBL" id="MDQ0289135.1"/>
    </source>
</evidence>
<gene>
    <name evidence="1" type="ORF">J3R75_001242</name>
</gene>
<name>A0AAE4AN76_9BACT</name>
<sequence length="229" mass="26782">MPSQNELWYAARMTRVVYRPPRLLETFGETVVQYYVLSEVPDVDEKVRMRRGVVRSARPRVITPHYFLHEALDNFGEDARRYFGDVLNRKDSMRIVQYGLRFEKEEHNEELLGGMVDDIAEQVAKDAQDNLRELRGVMVGPDPFWEVSLLVFLNELVNRSGPRNARELAARGLLDLEGGVPWAVRNEIRDDFAAVDSRDKAEALGKKLRDYGVFDEYEDRFFDLYQKYR</sequence>
<organism evidence="1 2">
    <name type="scientific">Oligosphaera ethanolica</name>
    <dbReference type="NCBI Taxonomy" id="760260"/>
    <lineage>
        <taxon>Bacteria</taxon>
        <taxon>Pseudomonadati</taxon>
        <taxon>Lentisphaerota</taxon>
        <taxon>Oligosphaeria</taxon>
        <taxon>Oligosphaerales</taxon>
        <taxon>Oligosphaeraceae</taxon>
        <taxon>Oligosphaera</taxon>
    </lineage>
</organism>